<dbReference type="HOGENOM" id="CLU_1373175_0_0_1"/>
<dbReference type="Proteomes" id="UP000009328">
    <property type="component" value="Unassembled WGS sequence"/>
</dbReference>
<dbReference type="AlphaFoldDB" id="K0KPF8"/>
<accession>K0KPF8</accession>
<reference evidence="1 2" key="1">
    <citation type="journal article" date="2012" name="Eukaryot. Cell">
        <title>Draft genome sequence of Wickerhamomyces ciferrii NRRL Y-1031 F-60-10.</title>
        <authorList>
            <person name="Schneider J."/>
            <person name="Andrea H."/>
            <person name="Blom J."/>
            <person name="Jaenicke S."/>
            <person name="Ruckert C."/>
            <person name="Schorsch C."/>
            <person name="Szczepanowski R."/>
            <person name="Farwick M."/>
            <person name="Goesmann A."/>
            <person name="Puhler A."/>
            <person name="Schaffer S."/>
            <person name="Tauch A."/>
            <person name="Kohler T."/>
            <person name="Brinkrolf K."/>
        </authorList>
    </citation>
    <scope>NUCLEOTIDE SEQUENCE [LARGE SCALE GENOMIC DNA]</scope>
    <source>
        <strain evidence="2">ATCC 14091 / BCRC 22168 / CBS 111 / JCM 3599 / NBRC 0793 / NRRL Y-1031 F-60-10</strain>
    </source>
</reference>
<dbReference type="InParanoid" id="K0KPF8"/>
<evidence type="ECO:0000313" key="1">
    <source>
        <dbReference type="EMBL" id="CCH44851.1"/>
    </source>
</evidence>
<dbReference type="EMBL" id="CAIF01000158">
    <property type="protein sequence ID" value="CCH44851.1"/>
    <property type="molecule type" value="Genomic_DNA"/>
</dbReference>
<evidence type="ECO:0000313" key="2">
    <source>
        <dbReference type="Proteomes" id="UP000009328"/>
    </source>
</evidence>
<proteinExistence type="predicted"/>
<organism evidence="1 2">
    <name type="scientific">Wickerhamomyces ciferrii (strain ATCC 14091 / BCRC 22168 / CBS 111 / JCM 3599 / NBRC 0793 / NRRL Y-1031 F-60-10)</name>
    <name type="common">Yeast</name>
    <name type="synonym">Pichia ciferrii</name>
    <dbReference type="NCBI Taxonomy" id="1206466"/>
    <lineage>
        <taxon>Eukaryota</taxon>
        <taxon>Fungi</taxon>
        <taxon>Dikarya</taxon>
        <taxon>Ascomycota</taxon>
        <taxon>Saccharomycotina</taxon>
        <taxon>Saccharomycetes</taxon>
        <taxon>Phaffomycetales</taxon>
        <taxon>Wickerhamomycetaceae</taxon>
        <taxon>Wickerhamomyces</taxon>
    </lineage>
</organism>
<comment type="caution">
    <text evidence="1">The sequence shown here is derived from an EMBL/GenBank/DDBJ whole genome shotgun (WGS) entry which is preliminary data.</text>
</comment>
<sequence>MKLSIIGFFENLRYLEILERHCPHNLNDPSKYNPFVIGYSDLPGKVRSVRLLIYGPKLNVIKSKGRIFKSFTLANCPSLEELSIVHNVSVVDDLPSLKILRILDTNKAYGIALKASNLRKLQYPLKAEFLYLDTPLCSTSHDTEDVEMYEIGDYEEMNEDPSDGIKIMYQDLLDEFPNGSLMNMSHGFPYCGFQGPTFK</sequence>
<gene>
    <name evidence="1" type="ORF">BN7_4420</name>
</gene>
<keyword evidence="2" id="KW-1185">Reference proteome</keyword>
<protein>
    <submittedName>
        <fullName evidence="1">Uncharacterized protein</fullName>
    </submittedName>
</protein>
<name>K0KPF8_WICCF</name>